<evidence type="ECO:0000256" key="11">
    <source>
        <dbReference type="ARBA" id="ARBA00037449"/>
    </source>
</evidence>
<feature type="compositionally biased region" description="Acidic residues" evidence="13">
    <location>
        <begin position="15"/>
        <end position="24"/>
    </location>
</feature>
<dbReference type="GO" id="GO:0005524">
    <property type="term" value="F:ATP binding"/>
    <property type="evidence" value="ECO:0007669"/>
    <property type="project" value="UniProtKB-KW"/>
</dbReference>
<organism evidence="16 17">
    <name type="scientific">Armillaria ostoyae</name>
    <name type="common">Armillaria root rot fungus</name>
    <dbReference type="NCBI Taxonomy" id="47428"/>
    <lineage>
        <taxon>Eukaryota</taxon>
        <taxon>Fungi</taxon>
        <taxon>Dikarya</taxon>
        <taxon>Basidiomycota</taxon>
        <taxon>Agaricomycotina</taxon>
        <taxon>Agaricomycetes</taxon>
        <taxon>Agaricomycetidae</taxon>
        <taxon>Agaricales</taxon>
        <taxon>Marasmiineae</taxon>
        <taxon>Physalacriaceae</taxon>
        <taxon>Armillaria</taxon>
    </lineage>
</organism>
<evidence type="ECO:0000256" key="2">
    <source>
        <dbReference type="ARBA" id="ARBA00009334"/>
    </source>
</evidence>
<dbReference type="AlphaFoldDB" id="A0A284R9D4"/>
<keyword evidence="9 12" id="KW-0067">ATP-binding</keyword>
<dbReference type="GO" id="GO:0016787">
    <property type="term" value="F:hydrolase activity"/>
    <property type="evidence" value="ECO:0007669"/>
    <property type="project" value="UniProtKB-KW"/>
</dbReference>
<feature type="compositionally biased region" description="Polar residues" evidence="13">
    <location>
        <begin position="107"/>
        <end position="116"/>
    </location>
</feature>
<feature type="domain" description="Helicase ATP-binding" evidence="14">
    <location>
        <begin position="211"/>
        <end position="395"/>
    </location>
</feature>
<evidence type="ECO:0000256" key="7">
    <source>
        <dbReference type="ARBA" id="ARBA00022801"/>
    </source>
</evidence>
<feature type="region of interest" description="Disordered" evidence="13">
    <location>
        <begin position="1"/>
        <end position="159"/>
    </location>
</feature>
<dbReference type="InterPro" id="IPR001650">
    <property type="entry name" value="Helicase_C-like"/>
</dbReference>
<keyword evidence="6 12" id="KW-0547">Nucleotide-binding</keyword>
<evidence type="ECO:0000256" key="4">
    <source>
        <dbReference type="ARBA" id="ARBA00022517"/>
    </source>
</evidence>
<evidence type="ECO:0000313" key="16">
    <source>
        <dbReference type="EMBL" id="SJL05312.1"/>
    </source>
</evidence>
<comment type="similarity">
    <text evidence="2">Belongs to the DEAD box helicase family. DDX5/DBP2 subfamily.</text>
</comment>
<dbReference type="InterPro" id="IPR014001">
    <property type="entry name" value="Helicase_ATP-bd"/>
</dbReference>
<dbReference type="OMA" id="RGKNAMD"/>
<evidence type="ECO:0000259" key="14">
    <source>
        <dbReference type="PROSITE" id="PS51192"/>
    </source>
</evidence>
<dbReference type="PROSITE" id="PS00039">
    <property type="entry name" value="DEAD_ATP_HELICASE"/>
    <property type="match status" value="1"/>
</dbReference>
<reference evidence="17" key="1">
    <citation type="journal article" date="2017" name="Nat. Ecol. Evol.">
        <title>Genome expansion and lineage-specific genetic innovations in the forest pathogenic fungi Armillaria.</title>
        <authorList>
            <person name="Sipos G."/>
            <person name="Prasanna A.N."/>
            <person name="Walter M.C."/>
            <person name="O'Connor E."/>
            <person name="Balint B."/>
            <person name="Krizsan K."/>
            <person name="Kiss B."/>
            <person name="Hess J."/>
            <person name="Varga T."/>
            <person name="Slot J."/>
            <person name="Riley R."/>
            <person name="Boka B."/>
            <person name="Rigling D."/>
            <person name="Barry K."/>
            <person name="Lee J."/>
            <person name="Mihaltcheva S."/>
            <person name="LaButti K."/>
            <person name="Lipzen A."/>
            <person name="Waldron R."/>
            <person name="Moloney N.M."/>
            <person name="Sperisen C."/>
            <person name="Kredics L."/>
            <person name="Vagvoelgyi C."/>
            <person name="Patrignani A."/>
            <person name="Fitzpatrick D."/>
            <person name="Nagy I."/>
            <person name="Doyle S."/>
            <person name="Anderson J.B."/>
            <person name="Grigoriev I.V."/>
            <person name="Gueldener U."/>
            <person name="Muensterkoetter M."/>
            <person name="Nagy L.G."/>
        </authorList>
    </citation>
    <scope>NUCLEOTIDE SEQUENCE [LARGE SCALE GENOMIC DNA]</scope>
    <source>
        <strain evidence="17">C18/9</strain>
    </source>
</reference>
<dbReference type="PROSITE" id="PS51194">
    <property type="entry name" value="HELICASE_CTER"/>
    <property type="match status" value="1"/>
</dbReference>
<dbReference type="CDD" id="cd18787">
    <property type="entry name" value="SF2_C_DEAD"/>
    <property type="match status" value="1"/>
</dbReference>
<sequence>MSNDALLKPEKDTIPIEDEAIPVDEPEKKKKKKKKHSEGAVEEKKKKRKHTEDGDADSKSEKKKKAKHADVEESQPTEAMDTSSKDGTKSKKEKKQKKSKSLEEPSPDQTETVDSSSTDKKEKKKKRKRDEASNENAEASEHPVEKKTKKATKVENTTTESEINTFLTTNNITCTPSVTPYLTFAQLPIPDNLRAPLTQFPAPTPIQACAWPPALEGRDVVGIAETGSGKTFAFGIPALAKLISSPPSKDGVTTLVMAPTRELAMQTHDALEELGKPFGIGSVAVYGGAPKEAQIKMLRNAMRSKGNKVTTRIVVGTPGRILDLIGEGVCELGGVDYLVLDEADRMLDQGFENAIRQIISYTKKNEERQTMMFSATWPESIRRLASTFQRDPVRVTVGSEDLTANSRVEQSAEVFDDERSKDTRLLKHLRIILPNKMAGATHRVLVFALYKPEASRVAALLKREKYRVSELHGDMKQPARTAALEDFKTGRSNVLVATDVAARGLDIPDVGVVINYTFPLKIEDYVHRIGRTGRGGRTGKSITFFTGAAHEKSLAGEFARVLREGGYDNEELRSKFPMTIKKKEHSAYGAFFRDDIEMPVGRKKIVF</sequence>
<dbReference type="InterPro" id="IPR027417">
    <property type="entry name" value="P-loop_NTPase"/>
</dbReference>
<name>A0A284R9D4_ARMOS</name>
<gene>
    <name evidence="16" type="ORF">ARMOST_08678</name>
</gene>
<dbReference type="CDD" id="cd00268">
    <property type="entry name" value="DEADc"/>
    <property type="match status" value="1"/>
</dbReference>
<evidence type="ECO:0000259" key="15">
    <source>
        <dbReference type="PROSITE" id="PS51194"/>
    </source>
</evidence>
<comment type="function">
    <text evidence="11">ATP-dependent RNA helicase required for 60S ribosomal subunit synthesis. Involved in efficient pre-rRNA processing, predominantly at site A3, which is necessary for the normal formation of 25S and 5.8S rRNAs.</text>
</comment>
<dbReference type="STRING" id="47428.A0A284R9D4"/>
<dbReference type="OrthoDB" id="196131at2759"/>
<evidence type="ECO:0000256" key="1">
    <source>
        <dbReference type="ARBA" id="ARBA00004604"/>
    </source>
</evidence>
<keyword evidence="17" id="KW-1185">Reference proteome</keyword>
<comment type="subcellular location">
    <subcellularLocation>
        <location evidence="1">Nucleus</location>
        <location evidence="1">Nucleolus</location>
    </subcellularLocation>
</comment>
<dbReference type="GO" id="GO:0003724">
    <property type="term" value="F:RNA helicase activity"/>
    <property type="evidence" value="ECO:0007669"/>
    <property type="project" value="UniProtKB-EC"/>
</dbReference>
<dbReference type="SMART" id="SM00490">
    <property type="entry name" value="HELICc"/>
    <property type="match status" value="1"/>
</dbReference>
<evidence type="ECO:0000256" key="12">
    <source>
        <dbReference type="RuleBase" id="RU000492"/>
    </source>
</evidence>
<evidence type="ECO:0000256" key="3">
    <source>
        <dbReference type="ARBA" id="ARBA00012552"/>
    </source>
</evidence>
<keyword evidence="5" id="KW-0698">rRNA processing</keyword>
<dbReference type="PROSITE" id="PS51192">
    <property type="entry name" value="HELICASE_ATP_BIND_1"/>
    <property type="match status" value="1"/>
</dbReference>
<keyword evidence="4" id="KW-0690">Ribosome biogenesis</keyword>
<dbReference type="EMBL" id="FUEG01000006">
    <property type="protein sequence ID" value="SJL05312.1"/>
    <property type="molecule type" value="Genomic_DNA"/>
</dbReference>
<dbReference type="GO" id="GO:0003676">
    <property type="term" value="F:nucleic acid binding"/>
    <property type="evidence" value="ECO:0007669"/>
    <property type="project" value="InterPro"/>
</dbReference>
<feature type="domain" description="Helicase C-terminal" evidence="15">
    <location>
        <begin position="425"/>
        <end position="584"/>
    </location>
</feature>
<evidence type="ECO:0000256" key="9">
    <source>
        <dbReference type="ARBA" id="ARBA00022840"/>
    </source>
</evidence>
<evidence type="ECO:0000256" key="13">
    <source>
        <dbReference type="SAM" id="MobiDB-lite"/>
    </source>
</evidence>
<evidence type="ECO:0000256" key="5">
    <source>
        <dbReference type="ARBA" id="ARBA00022552"/>
    </source>
</evidence>
<dbReference type="InterPro" id="IPR000629">
    <property type="entry name" value="RNA-helicase_DEAD-box_CS"/>
</dbReference>
<evidence type="ECO:0000256" key="6">
    <source>
        <dbReference type="ARBA" id="ARBA00022741"/>
    </source>
</evidence>
<dbReference type="InterPro" id="IPR011545">
    <property type="entry name" value="DEAD/DEAH_box_helicase_dom"/>
</dbReference>
<feature type="compositionally biased region" description="Basic and acidic residues" evidence="13">
    <location>
        <begin position="37"/>
        <end position="60"/>
    </location>
</feature>
<dbReference type="SMART" id="SM00487">
    <property type="entry name" value="DEXDc"/>
    <property type="match status" value="1"/>
</dbReference>
<evidence type="ECO:0000256" key="10">
    <source>
        <dbReference type="ARBA" id="ARBA00023242"/>
    </source>
</evidence>
<keyword evidence="10" id="KW-0539">Nucleus</keyword>
<dbReference type="Pfam" id="PF00271">
    <property type="entry name" value="Helicase_C"/>
    <property type="match status" value="1"/>
</dbReference>
<dbReference type="InterPro" id="IPR044742">
    <property type="entry name" value="DEAD/DEAH_RhlB"/>
</dbReference>
<dbReference type="PANTHER" id="PTHR47958">
    <property type="entry name" value="ATP-DEPENDENT RNA HELICASE DBP3"/>
    <property type="match status" value="1"/>
</dbReference>
<dbReference type="EC" id="3.6.4.13" evidence="3"/>
<dbReference type="Gene3D" id="3.40.50.300">
    <property type="entry name" value="P-loop containing nucleotide triphosphate hydrolases"/>
    <property type="match status" value="2"/>
</dbReference>
<accession>A0A284R9D4</accession>
<keyword evidence="7 12" id="KW-0378">Hydrolase</keyword>
<dbReference type="SUPFAM" id="SSF52540">
    <property type="entry name" value="P-loop containing nucleoside triphosphate hydrolases"/>
    <property type="match status" value="1"/>
</dbReference>
<evidence type="ECO:0000256" key="8">
    <source>
        <dbReference type="ARBA" id="ARBA00022806"/>
    </source>
</evidence>
<protein>
    <recommendedName>
        <fullName evidence="3">RNA helicase</fullName>
        <ecNumber evidence="3">3.6.4.13</ecNumber>
    </recommendedName>
</protein>
<keyword evidence="8 12" id="KW-0347">Helicase</keyword>
<dbReference type="Proteomes" id="UP000219338">
    <property type="component" value="Unassembled WGS sequence"/>
</dbReference>
<evidence type="ECO:0000313" key="17">
    <source>
        <dbReference type="Proteomes" id="UP000219338"/>
    </source>
</evidence>
<proteinExistence type="inferred from homology"/>
<dbReference type="Pfam" id="PF00270">
    <property type="entry name" value="DEAD"/>
    <property type="match status" value="1"/>
</dbReference>